<sequence>MSTPKLFHPARAGDIELKNRIVMAPLTRNRASDGDNLPMDIHVEYYTQRADAGLIVTEATQISPEGKGYAWTPGIYSDAQVEAWKNVTDAVHEAGGKIVMQLWHVGRISHNSLQEDGKQPVAPSAIRAEAPTFDGEKMVDVSEPRALRLDELPRIVEDYRKAAENAKKAGFDGVEVHGANGYLLDQFLKDGSNKRTDDYGGSYQNRMRLLLEVLDVVEGVWGPARTGLRLSPFSAANDATDSDPAALAEALVDALKDRGLAYVHVIEGQTGGSRDAVPDSVDLRSLKDRLGTTWMANNGYDRDLAIDRVESGDADLVAFGVPYIANPDLAKRLERNAALNTPDKDTFYGGGREGYVDYPFLEQVATASNTAAE</sequence>
<dbReference type="GO" id="GO:0016628">
    <property type="term" value="F:oxidoreductase activity, acting on the CH-CH group of donors, NAD or NADP as acceptor"/>
    <property type="evidence" value="ECO:0007669"/>
    <property type="project" value="UniProtKB-ARBA"/>
</dbReference>
<organism evidence="5 6">
    <name type="scientific">Roseivivax halodurans JCM 10272</name>
    <dbReference type="NCBI Taxonomy" id="1449350"/>
    <lineage>
        <taxon>Bacteria</taxon>
        <taxon>Pseudomonadati</taxon>
        <taxon>Pseudomonadota</taxon>
        <taxon>Alphaproteobacteria</taxon>
        <taxon>Rhodobacterales</taxon>
        <taxon>Roseobacteraceae</taxon>
        <taxon>Roseivivax</taxon>
    </lineage>
</organism>
<gene>
    <name evidence="5" type="ORF">OCH239_14840</name>
</gene>
<dbReference type="Proteomes" id="UP000022447">
    <property type="component" value="Unassembled WGS sequence"/>
</dbReference>
<dbReference type="GO" id="GO:0005829">
    <property type="term" value="C:cytosol"/>
    <property type="evidence" value="ECO:0007669"/>
    <property type="project" value="TreeGrafter"/>
</dbReference>
<feature type="domain" description="NADH:flavin oxidoreductase/NADH oxidase N-terminal" evidence="4">
    <location>
        <begin position="5"/>
        <end position="339"/>
    </location>
</feature>
<keyword evidence="6" id="KW-1185">Reference proteome</keyword>
<dbReference type="OrthoDB" id="9784632at2"/>
<evidence type="ECO:0000313" key="5">
    <source>
        <dbReference type="EMBL" id="ETX12992.1"/>
    </source>
</evidence>
<dbReference type="GO" id="GO:0010181">
    <property type="term" value="F:FMN binding"/>
    <property type="evidence" value="ECO:0007669"/>
    <property type="project" value="InterPro"/>
</dbReference>
<dbReference type="SUPFAM" id="SSF51395">
    <property type="entry name" value="FMN-linked oxidoreductases"/>
    <property type="match status" value="1"/>
</dbReference>
<comment type="similarity">
    <text evidence="2">Belongs to the NADH:flavin oxidoreductase/NADH oxidase family.</text>
</comment>
<dbReference type="EMBL" id="JALZ01000041">
    <property type="protein sequence ID" value="ETX12992.1"/>
    <property type="molecule type" value="Genomic_DNA"/>
</dbReference>
<accession>X7EAN5</accession>
<dbReference type="RefSeq" id="WP_037266162.1">
    <property type="nucleotide sequence ID" value="NZ_JALZ01000041.1"/>
</dbReference>
<dbReference type="FunFam" id="3.20.20.70:FF:000059">
    <property type="entry name" value="N-ethylmaleimide reductase, FMN-linked"/>
    <property type="match status" value="1"/>
</dbReference>
<dbReference type="InterPro" id="IPR045247">
    <property type="entry name" value="Oye-like"/>
</dbReference>
<dbReference type="InterPro" id="IPR001155">
    <property type="entry name" value="OxRdtase_FMN_N"/>
</dbReference>
<dbReference type="PANTHER" id="PTHR22893:SF91">
    <property type="entry name" value="NADPH DEHYDROGENASE 2-RELATED"/>
    <property type="match status" value="1"/>
</dbReference>
<dbReference type="PATRIC" id="fig|1449350.3.peg.3808"/>
<proteinExistence type="inferred from homology"/>
<dbReference type="eggNOG" id="COG1902">
    <property type="taxonomic scope" value="Bacteria"/>
</dbReference>
<dbReference type="AlphaFoldDB" id="X7EAN5"/>
<dbReference type="InterPro" id="IPR013785">
    <property type="entry name" value="Aldolase_TIM"/>
</dbReference>
<keyword evidence="3" id="KW-0560">Oxidoreductase</keyword>
<reference evidence="5 6" key="1">
    <citation type="submission" date="2014-01" db="EMBL/GenBank/DDBJ databases">
        <title>Roseivivax halodurans JCM 10272 Genome Sequencing.</title>
        <authorList>
            <person name="Lai Q."/>
            <person name="Li G."/>
            <person name="Shao Z."/>
        </authorList>
    </citation>
    <scope>NUCLEOTIDE SEQUENCE [LARGE SCALE GENOMIC DNA]</scope>
    <source>
        <strain evidence="5 6">JCM 10272</strain>
    </source>
</reference>
<comment type="cofactor">
    <cofactor evidence="1">
        <name>FMN</name>
        <dbReference type="ChEBI" id="CHEBI:58210"/>
    </cofactor>
</comment>
<evidence type="ECO:0000256" key="1">
    <source>
        <dbReference type="ARBA" id="ARBA00001917"/>
    </source>
</evidence>
<dbReference type="Pfam" id="PF00724">
    <property type="entry name" value="Oxidored_FMN"/>
    <property type="match status" value="1"/>
</dbReference>
<name>X7EAN5_9RHOB</name>
<dbReference type="Gene3D" id="3.20.20.70">
    <property type="entry name" value="Aldolase class I"/>
    <property type="match status" value="1"/>
</dbReference>
<evidence type="ECO:0000259" key="4">
    <source>
        <dbReference type="Pfam" id="PF00724"/>
    </source>
</evidence>
<evidence type="ECO:0000256" key="3">
    <source>
        <dbReference type="ARBA" id="ARBA00023002"/>
    </source>
</evidence>
<dbReference type="STRING" id="1449350.OCH239_14840"/>
<dbReference type="PANTHER" id="PTHR22893">
    <property type="entry name" value="NADH OXIDOREDUCTASE-RELATED"/>
    <property type="match status" value="1"/>
</dbReference>
<evidence type="ECO:0000256" key="2">
    <source>
        <dbReference type="ARBA" id="ARBA00005979"/>
    </source>
</evidence>
<comment type="caution">
    <text evidence="5">The sequence shown here is derived from an EMBL/GenBank/DDBJ whole genome shotgun (WGS) entry which is preliminary data.</text>
</comment>
<dbReference type="CDD" id="cd02933">
    <property type="entry name" value="OYE_like_FMN"/>
    <property type="match status" value="1"/>
</dbReference>
<protein>
    <submittedName>
        <fullName evidence="5">12-oxophytodienoate reductase</fullName>
    </submittedName>
</protein>
<evidence type="ECO:0000313" key="6">
    <source>
        <dbReference type="Proteomes" id="UP000022447"/>
    </source>
</evidence>